<dbReference type="FunFam" id="3.40.50.300:FF:000150">
    <property type="entry name" value="Chromosomal replication initiator protein DnaA"/>
    <property type="match status" value="1"/>
</dbReference>
<keyword evidence="6 8" id="KW-0446">Lipid-binding</keyword>
<evidence type="ECO:0000256" key="8">
    <source>
        <dbReference type="HAMAP-Rule" id="MF_00377"/>
    </source>
</evidence>
<dbReference type="Gene3D" id="3.40.50.300">
    <property type="entry name" value="P-loop containing nucleotide triphosphate hydrolases"/>
    <property type="match status" value="1"/>
</dbReference>
<evidence type="ECO:0000313" key="14">
    <source>
        <dbReference type="EMBL" id="VYT38728.1"/>
    </source>
</evidence>
<feature type="binding site" evidence="8">
    <location>
        <position position="153"/>
    </location>
    <ligand>
        <name>ATP</name>
        <dbReference type="ChEBI" id="CHEBI:30616"/>
    </ligand>
</feature>
<feature type="region of interest" description="Domain III, AAA+ region" evidence="8">
    <location>
        <begin position="109"/>
        <end position="325"/>
    </location>
</feature>
<dbReference type="FunFam" id="1.10.8.60:FF:000003">
    <property type="entry name" value="Chromosomal replication initiator protein DnaA"/>
    <property type="match status" value="1"/>
</dbReference>
<dbReference type="Gene3D" id="3.30.300.180">
    <property type="match status" value="1"/>
</dbReference>
<evidence type="ECO:0000256" key="10">
    <source>
        <dbReference type="RuleBase" id="RU000577"/>
    </source>
</evidence>
<evidence type="ECO:0000256" key="5">
    <source>
        <dbReference type="ARBA" id="ARBA00022840"/>
    </source>
</evidence>
<gene>
    <name evidence="8 14" type="primary">dnaA</name>
    <name evidence="14" type="ORF">ACLFYP115_03118</name>
</gene>
<comment type="function">
    <text evidence="8 10">Plays an essential role in the initiation and regulation of chromosomal replication. ATP-DnaA binds to the origin of replication (oriC) to initiate formation of the DNA replication initiation complex once per cell cycle. Binds the DnaA box (a 9 base pair repeat at the origin) and separates the double-stranded (ds)DNA. Forms a right-handed helical filament on oriC DNA; dsDNA binds to the exterior of the filament while single-stranded (ss)DNA is stabiized in the filament's interior. The ATP-DnaA-oriC complex binds and stabilizes one strand of the AT-rich DNA unwinding element (DUE), permitting loading of DNA polymerase. After initiation quickly degrades to an ADP-DnaA complex that is not apt for DNA replication. Binds acidic phospholipids.</text>
</comment>
<dbReference type="InterPro" id="IPR038454">
    <property type="entry name" value="DnaA_N_sf"/>
</dbReference>
<comment type="subcellular location">
    <subcellularLocation>
        <location evidence="8">Cytoplasm</location>
    </subcellularLocation>
</comment>
<feature type="region of interest" description="Domain IV, binds dsDNA" evidence="8">
    <location>
        <begin position="326"/>
        <end position="447"/>
    </location>
</feature>
<keyword evidence="3 8" id="KW-0235">DNA replication</keyword>
<dbReference type="InterPro" id="IPR001957">
    <property type="entry name" value="Chromosome_initiator_DnaA"/>
</dbReference>
<dbReference type="SUPFAM" id="SSF48295">
    <property type="entry name" value="TrpR-like"/>
    <property type="match status" value="1"/>
</dbReference>
<dbReference type="CDD" id="cd06571">
    <property type="entry name" value="Bac_DnaA_C"/>
    <property type="match status" value="1"/>
</dbReference>
<dbReference type="PRINTS" id="PR00051">
    <property type="entry name" value="DNAA"/>
</dbReference>
<evidence type="ECO:0000259" key="12">
    <source>
        <dbReference type="SMART" id="SM00382"/>
    </source>
</evidence>
<evidence type="ECO:0000256" key="11">
    <source>
        <dbReference type="RuleBase" id="RU004227"/>
    </source>
</evidence>
<dbReference type="Gene3D" id="1.10.8.60">
    <property type="match status" value="1"/>
</dbReference>
<dbReference type="GO" id="GO:0008289">
    <property type="term" value="F:lipid binding"/>
    <property type="evidence" value="ECO:0007669"/>
    <property type="project" value="UniProtKB-KW"/>
</dbReference>
<dbReference type="GeneID" id="69469306"/>
<dbReference type="InterPro" id="IPR010921">
    <property type="entry name" value="Trp_repressor/repl_initiator"/>
</dbReference>
<evidence type="ECO:0000256" key="3">
    <source>
        <dbReference type="ARBA" id="ARBA00022705"/>
    </source>
</evidence>
<evidence type="ECO:0000256" key="1">
    <source>
        <dbReference type="ARBA" id="ARBA00006583"/>
    </source>
</evidence>
<evidence type="ECO:0000256" key="2">
    <source>
        <dbReference type="ARBA" id="ARBA00022490"/>
    </source>
</evidence>
<dbReference type="InterPro" id="IPR020591">
    <property type="entry name" value="Chromosome_initiator_DnaA-like"/>
</dbReference>
<keyword evidence="2 8" id="KW-0963">Cytoplasm</keyword>
<dbReference type="RefSeq" id="WP_006565388.1">
    <property type="nucleotide sequence ID" value="NZ_BAABRZ010000003.1"/>
</dbReference>
<dbReference type="Pfam" id="PF00308">
    <property type="entry name" value="Bac_DnaA"/>
    <property type="match status" value="1"/>
</dbReference>
<evidence type="ECO:0000256" key="6">
    <source>
        <dbReference type="ARBA" id="ARBA00023121"/>
    </source>
</evidence>
<evidence type="ECO:0000256" key="7">
    <source>
        <dbReference type="ARBA" id="ARBA00023125"/>
    </source>
</evidence>
<dbReference type="GO" id="GO:0006275">
    <property type="term" value="P:regulation of DNA replication"/>
    <property type="evidence" value="ECO:0007669"/>
    <property type="project" value="UniProtKB-UniRule"/>
</dbReference>
<feature type="binding site" evidence="8">
    <location>
        <position position="155"/>
    </location>
    <ligand>
        <name>ATP</name>
        <dbReference type="ChEBI" id="CHEBI:30616"/>
    </ligand>
</feature>
<dbReference type="EMBL" id="CACRSQ010000010">
    <property type="protein sequence ID" value="VYT38728.1"/>
    <property type="molecule type" value="Genomic_DNA"/>
</dbReference>
<protein>
    <recommendedName>
        <fullName evidence="8 9">Chromosomal replication initiator protein DnaA</fullName>
    </recommendedName>
</protein>
<dbReference type="SMART" id="SM00382">
    <property type="entry name" value="AAA"/>
    <property type="match status" value="1"/>
</dbReference>
<dbReference type="PANTHER" id="PTHR30050">
    <property type="entry name" value="CHROMOSOMAL REPLICATION INITIATOR PROTEIN DNAA"/>
    <property type="match status" value="1"/>
</dbReference>
<feature type="binding site" evidence="8">
    <location>
        <position position="156"/>
    </location>
    <ligand>
        <name>ATP</name>
        <dbReference type="ChEBI" id="CHEBI:30616"/>
    </ligand>
</feature>
<dbReference type="InterPro" id="IPR018312">
    <property type="entry name" value="Chromosome_initiator_DnaA_CS"/>
</dbReference>
<dbReference type="PROSITE" id="PS01008">
    <property type="entry name" value="DNAA"/>
    <property type="match status" value="1"/>
</dbReference>
<organism evidence="14">
    <name type="scientific">Anaerostipes caccae</name>
    <dbReference type="NCBI Taxonomy" id="105841"/>
    <lineage>
        <taxon>Bacteria</taxon>
        <taxon>Bacillati</taxon>
        <taxon>Bacillota</taxon>
        <taxon>Clostridia</taxon>
        <taxon>Lachnospirales</taxon>
        <taxon>Lachnospiraceae</taxon>
        <taxon>Anaerostipes</taxon>
    </lineage>
</organism>
<dbReference type="NCBIfam" id="TIGR00362">
    <property type="entry name" value="DnaA"/>
    <property type="match status" value="1"/>
</dbReference>
<keyword evidence="4 8" id="KW-0547">Nucleotide-binding</keyword>
<accession>A0A6N2W8X2</accession>
<dbReference type="InterPro" id="IPR003593">
    <property type="entry name" value="AAA+_ATPase"/>
</dbReference>
<name>A0A6N2W8X2_9FIRM</name>
<comment type="domain">
    <text evidence="8">Domain I is involved in oligomerization and binding regulators, domain II is flexibile and of varying length in different bacteria, domain III forms the AAA+ region, while domain IV binds dsDNA.</text>
</comment>
<evidence type="ECO:0000256" key="9">
    <source>
        <dbReference type="NCBIfam" id="TIGR00362"/>
    </source>
</evidence>
<comment type="subunit">
    <text evidence="8">Oligomerizes as a right-handed, spiral filament on DNA at oriC.</text>
</comment>
<evidence type="ECO:0000256" key="4">
    <source>
        <dbReference type="ARBA" id="ARBA00022741"/>
    </source>
</evidence>
<comment type="similarity">
    <text evidence="1 8 11">Belongs to the DnaA family.</text>
</comment>
<feature type="domain" description="AAA+ ATPase" evidence="12">
    <location>
        <begin position="142"/>
        <end position="270"/>
    </location>
</feature>
<dbReference type="GO" id="GO:0003688">
    <property type="term" value="F:DNA replication origin binding"/>
    <property type="evidence" value="ECO:0007669"/>
    <property type="project" value="UniProtKB-UniRule"/>
</dbReference>
<dbReference type="SUPFAM" id="SSF52540">
    <property type="entry name" value="P-loop containing nucleoside triphosphate hydrolases"/>
    <property type="match status" value="1"/>
</dbReference>
<dbReference type="GO" id="GO:0005886">
    <property type="term" value="C:plasma membrane"/>
    <property type="evidence" value="ECO:0007669"/>
    <property type="project" value="TreeGrafter"/>
</dbReference>
<dbReference type="GO" id="GO:0005737">
    <property type="term" value="C:cytoplasm"/>
    <property type="evidence" value="ECO:0007669"/>
    <property type="project" value="UniProtKB-SubCell"/>
</dbReference>
<dbReference type="CDD" id="cd00009">
    <property type="entry name" value="AAA"/>
    <property type="match status" value="1"/>
</dbReference>
<dbReference type="Pfam" id="PF08299">
    <property type="entry name" value="Bac_DnaA_C"/>
    <property type="match status" value="1"/>
</dbReference>
<dbReference type="AlphaFoldDB" id="A0A6N2W8X2"/>
<keyword evidence="7 8" id="KW-0238">DNA-binding</keyword>
<reference evidence="14" key="1">
    <citation type="submission" date="2019-11" db="EMBL/GenBank/DDBJ databases">
        <authorList>
            <person name="Feng L."/>
        </authorList>
    </citation>
    <scope>NUCLEOTIDE SEQUENCE</scope>
    <source>
        <strain evidence="14">AcaccaeLFYP115</strain>
    </source>
</reference>
<dbReference type="InterPro" id="IPR013317">
    <property type="entry name" value="DnaA_dom"/>
</dbReference>
<dbReference type="SMART" id="SM00760">
    <property type="entry name" value="Bac_DnaA_C"/>
    <property type="match status" value="1"/>
</dbReference>
<dbReference type="GO" id="GO:0006270">
    <property type="term" value="P:DNA replication initiation"/>
    <property type="evidence" value="ECO:0007669"/>
    <property type="project" value="UniProtKB-UniRule"/>
</dbReference>
<dbReference type="HAMAP" id="MF_00377">
    <property type="entry name" value="DnaA_bact"/>
    <property type="match status" value="1"/>
</dbReference>
<dbReference type="InterPro" id="IPR027417">
    <property type="entry name" value="P-loop_NTPase"/>
</dbReference>
<feature type="binding site" evidence="8">
    <location>
        <position position="157"/>
    </location>
    <ligand>
        <name>ATP</name>
        <dbReference type="ChEBI" id="CHEBI:30616"/>
    </ligand>
</feature>
<feature type="region of interest" description="Domain I, interacts with DnaA modulators" evidence="8">
    <location>
        <begin position="1"/>
        <end position="94"/>
    </location>
</feature>
<comment type="caution">
    <text evidence="8">Lacks conserved residue(s) required for the propagation of feature annotation.</text>
</comment>
<evidence type="ECO:0000259" key="13">
    <source>
        <dbReference type="SMART" id="SM00760"/>
    </source>
</evidence>
<dbReference type="GO" id="GO:0005524">
    <property type="term" value="F:ATP binding"/>
    <property type="evidence" value="ECO:0007669"/>
    <property type="project" value="UniProtKB-UniRule"/>
</dbReference>
<dbReference type="InterPro" id="IPR013159">
    <property type="entry name" value="DnaA_C"/>
</dbReference>
<feature type="domain" description="Chromosomal replication initiator DnaA C-terminal" evidence="13">
    <location>
        <begin position="354"/>
        <end position="423"/>
    </location>
</feature>
<proteinExistence type="inferred from homology"/>
<keyword evidence="5 8" id="KW-0067">ATP-binding</keyword>
<dbReference type="Gene3D" id="1.10.1750.10">
    <property type="match status" value="1"/>
</dbReference>
<dbReference type="PANTHER" id="PTHR30050:SF2">
    <property type="entry name" value="CHROMOSOMAL REPLICATION INITIATOR PROTEIN DNAA"/>
    <property type="match status" value="1"/>
</dbReference>
<sequence length="447" mass="51009">MKKKIEAIWDDVLLKLEQEHDISSAAINAWIKPLNIKEVKDDQIVLSLNSNFDARGIHFIESKMYDFYISLAIQDITGKKYEISFVLEEAKKKKAPASRTDTQLQDSNNLNPRYTFDSFVVGTNNQMAHAACIAVAEAPAEAYNPLFLYGGAGLGKTHLMHSIAHYIMENNSKLKVLYVTSEDFTNEVINAIHHNKQEELRNKYRTIDVLLIDDIQFIIGKDSTQQEFFHTFNALYNSKSQIIISSDKPPKEIETLEERLRTRFGCGLTADIQPPDYETRIAILRKRAELDHIYIDDAIFDYIASNIKSNIRELEGALNKIRVYSKLEKRPIDLDLAKIALKDLVDNDTVVKITPDLIITTVAEHFNIQPADIISKKRSHDIAYPRQICMYLCKKLTDTSFVKIGEYLGKRDHSTVIHGSEKIEKDLQKDSSLSTTLDVIIKKMNPS</sequence>